<protein>
    <submittedName>
        <fullName evidence="5">Uncharacterized protein</fullName>
    </submittedName>
</protein>
<dbReference type="GO" id="GO:0008010">
    <property type="term" value="F:structural constituent of chitin-based larval cuticle"/>
    <property type="evidence" value="ECO:0007669"/>
    <property type="project" value="TreeGrafter"/>
</dbReference>
<evidence type="ECO:0000313" key="6">
    <source>
        <dbReference type="Proteomes" id="UP001152799"/>
    </source>
</evidence>
<evidence type="ECO:0000256" key="4">
    <source>
        <dbReference type="SAM" id="SignalP"/>
    </source>
</evidence>
<accession>A0A9N9QG67</accession>
<dbReference type="PANTHER" id="PTHR10380">
    <property type="entry name" value="CUTICLE PROTEIN"/>
    <property type="match status" value="1"/>
</dbReference>
<dbReference type="GO" id="GO:0062129">
    <property type="term" value="C:chitin-based extracellular matrix"/>
    <property type="evidence" value="ECO:0007669"/>
    <property type="project" value="TreeGrafter"/>
</dbReference>
<dbReference type="PANTHER" id="PTHR10380:SF173">
    <property type="entry name" value="CUTICULAR PROTEIN 47EF, ISOFORM C-RELATED"/>
    <property type="match status" value="1"/>
</dbReference>
<dbReference type="InterPro" id="IPR000618">
    <property type="entry name" value="Insect_cuticle"/>
</dbReference>
<dbReference type="Proteomes" id="UP001152799">
    <property type="component" value="Chromosome 5"/>
</dbReference>
<dbReference type="InterPro" id="IPR031311">
    <property type="entry name" value="CHIT_BIND_RR_consensus"/>
</dbReference>
<dbReference type="Pfam" id="PF00379">
    <property type="entry name" value="Chitin_bind_4"/>
    <property type="match status" value="1"/>
</dbReference>
<gene>
    <name evidence="5" type="ORF">CEUTPL_LOCUS9564</name>
</gene>
<keyword evidence="4" id="KW-0732">Signal</keyword>
<dbReference type="PROSITE" id="PS51155">
    <property type="entry name" value="CHIT_BIND_RR_2"/>
    <property type="match status" value="1"/>
</dbReference>
<evidence type="ECO:0000256" key="3">
    <source>
        <dbReference type="SAM" id="MobiDB-lite"/>
    </source>
</evidence>
<dbReference type="PRINTS" id="PR00947">
    <property type="entry name" value="CUTICLE"/>
</dbReference>
<dbReference type="AlphaFoldDB" id="A0A9N9QG67"/>
<evidence type="ECO:0000256" key="2">
    <source>
        <dbReference type="PROSITE-ProRule" id="PRU00497"/>
    </source>
</evidence>
<sequence length="128" mass="13907">MFSKIVIFSGLVAIVLSAPTQEPVAIVSQDSDIHPDGTFQWGYESADGTKQEQNGAPKPVDDEIAEVVQGSVSWTDPEGGKHELRYIADENGFQPQGADVPVAPEIPAQIVRALEWNAAHPEQEEKEQ</sequence>
<dbReference type="InterPro" id="IPR050468">
    <property type="entry name" value="Cuticle_Struct_Prot"/>
</dbReference>
<dbReference type="PROSITE" id="PS00233">
    <property type="entry name" value="CHIT_BIND_RR_1"/>
    <property type="match status" value="1"/>
</dbReference>
<name>A0A9N9QG67_9CUCU</name>
<proteinExistence type="predicted"/>
<dbReference type="EMBL" id="OU892281">
    <property type="protein sequence ID" value="CAG9769048.1"/>
    <property type="molecule type" value="Genomic_DNA"/>
</dbReference>
<evidence type="ECO:0000256" key="1">
    <source>
        <dbReference type="ARBA" id="ARBA00022460"/>
    </source>
</evidence>
<feature type="chain" id="PRO_5040429751" evidence="4">
    <location>
        <begin position="18"/>
        <end position="128"/>
    </location>
</feature>
<reference evidence="5" key="1">
    <citation type="submission" date="2022-01" db="EMBL/GenBank/DDBJ databases">
        <authorList>
            <person name="King R."/>
        </authorList>
    </citation>
    <scope>NUCLEOTIDE SEQUENCE</scope>
</reference>
<keyword evidence="6" id="KW-1185">Reference proteome</keyword>
<dbReference type="OrthoDB" id="6379191at2759"/>
<keyword evidence="1 2" id="KW-0193">Cuticle</keyword>
<evidence type="ECO:0000313" key="5">
    <source>
        <dbReference type="EMBL" id="CAG9769048.1"/>
    </source>
</evidence>
<feature type="region of interest" description="Disordered" evidence="3">
    <location>
        <begin position="36"/>
        <end position="59"/>
    </location>
</feature>
<organism evidence="5 6">
    <name type="scientific">Ceutorhynchus assimilis</name>
    <name type="common">cabbage seed weevil</name>
    <dbReference type="NCBI Taxonomy" id="467358"/>
    <lineage>
        <taxon>Eukaryota</taxon>
        <taxon>Metazoa</taxon>
        <taxon>Ecdysozoa</taxon>
        <taxon>Arthropoda</taxon>
        <taxon>Hexapoda</taxon>
        <taxon>Insecta</taxon>
        <taxon>Pterygota</taxon>
        <taxon>Neoptera</taxon>
        <taxon>Endopterygota</taxon>
        <taxon>Coleoptera</taxon>
        <taxon>Polyphaga</taxon>
        <taxon>Cucujiformia</taxon>
        <taxon>Curculionidae</taxon>
        <taxon>Ceutorhynchinae</taxon>
        <taxon>Ceutorhynchus</taxon>
    </lineage>
</organism>
<feature type="signal peptide" evidence="4">
    <location>
        <begin position="1"/>
        <end position="17"/>
    </location>
</feature>